<reference evidence="1 2" key="1">
    <citation type="submission" date="2016-10" db="EMBL/GenBank/DDBJ databases">
        <authorList>
            <person name="de Groot N.N."/>
        </authorList>
    </citation>
    <scope>NUCLEOTIDE SEQUENCE [LARGE SCALE GENOMIC DNA]</scope>
    <source>
        <strain evidence="1 2">JCM 19513</strain>
    </source>
</reference>
<accession>A0A1H7P5C0</accession>
<dbReference type="STRING" id="1429083.GCA_001885685_01742"/>
<protein>
    <submittedName>
        <fullName evidence="1">MSHA biogenesis protein MshI</fullName>
    </submittedName>
</protein>
<dbReference type="RefSeq" id="WP_074868534.1">
    <property type="nucleotide sequence ID" value="NZ_FOAS01000010.1"/>
</dbReference>
<dbReference type="AlphaFoldDB" id="A0A1H7P5C0"/>
<evidence type="ECO:0000313" key="2">
    <source>
        <dbReference type="Proteomes" id="UP000185766"/>
    </source>
</evidence>
<sequence length="305" mass="33532">MNWFKKKKKNTAGGLVGIEFGPEGFAVAQVERADEGEPSLTCCQFVECAEAEQAARLAESVKSLGLAGQEAVVVLHPANYQFLLLDRPEVPDEELREALQWRLKDLIDDDPEQVVFDVLTLPDDAYRGRAKMAYLVVVSKALVLDLRHKLREAGLKLRYVDITEMAFRNLGLLAAAPGVNAALLRLRSTEGLITVQQGEDLYMVRRVELGLNALAQGYDNMLLEVQRSLDYYESQIGKGAVGRLLLLPSKRASEPVLDALKIGLAARIDRLDLPALFAQAPELDERTQAYCLAAVGGALRQEASA</sequence>
<name>A0A1H7P5C0_9GAMM</name>
<dbReference type="SUPFAM" id="SSF53067">
    <property type="entry name" value="Actin-like ATPase domain"/>
    <property type="match status" value="1"/>
</dbReference>
<dbReference type="EMBL" id="FOAS01000010">
    <property type="protein sequence ID" value="SEL31003.1"/>
    <property type="molecule type" value="Genomic_DNA"/>
</dbReference>
<keyword evidence="2" id="KW-1185">Reference proteome</keyword>
<dbReference type="Gene3D" id="3.30.1490.300">
    <property type="match status" value="1"/>
</dbReference>
<dbReference type="Proteomes" id="UP000185766">
    <property type="component" value="Unassembled WGS sequence"/>
</dbReference>
<dbReference type="InterPro" id="IPR043129">
    <property type="entry name" value="ATPase_NBD"/>
</dbReference>
<dbReference type="Gene3D" id="3.30.420.40">
    <property type="match status" value="2"/>
</dbReference>
<gene>
    <name evidence="1" type="ORF">SAMN05216214_110131</name>
</gene>
<proteinExistence type="predicted"/>
<evidence type="ECO:0000313" key="1">
    <source>
        <dbReference type="EMBL" id="SEL31003.1"/>
    </source>
</evidence>
<organism evidence="1 2">
    <name type="scientific">Atopomonas hussainii</name>
    <dbReference type="NCBI Taxonomy" id="1429083"/>
    <lineage>
        <taxon>Bacteria</taxon>
        <taxon>Pseudomonadati</taxon>
        <taxon>Pseudomonadota</taxon>
        <taxon>Gammaproteobacteria</taxon>
        <taxon>Pseudomonadales</taxon>
        <taxon>Pseudomonadaceae</taxon>
        <taxon>Atopomonas</taxon>
    </lineage>
</organism>